<dbReference type="RefSeq" id="WP_006378900.1">
    <property type="nucleotide sequence ID" value="NZ_BCMM01000015.1"/>
</dbReference>
<dbReference type="PANTHER" id="PTHR33164:SF43">
    <property type="entry name" value="HTH-TYPE TRANSCRIPTIONAL REPRESSOR YETL"/>
    <property type="match status" value="1"/>
</dbReference>
<keyword evidence="2" id="KW-0238">DNA-binding</keyword>
<dbReference type="Proteomes" id="UP000067448">
    <property type="component" value="Unassembled WGS sequence"/>
</dbReference>
<dbReference type="SUPFAM" id="SSF46785">
    <property type="entry name" value="Winged helix' DNA-binding domain"/>
    <property type="match status" value="2"/>
</dbReference>
<accession>A0A100JPA7</accession>
<dbReference type="SMART" id="SM00347">
    <property type="entry name" value="HTH_MARR"/>
    <property type="match status" value="2"/>
</dbReference>
<evidence type="ECO:0000313" key="2">
    <source>
        <dbReference type="EMBL" id="GAQ63132.1"/>
    </source>
</evidence>
<dbReference type="AlphaFoldDB" id="A0A100JPA7"/>
<dbReference type="Gene3D" id="1.10.10.10">
    <property type="entry name" value="Winged helix-like DNA-binding domain superfamily/Winged helix DNA-binding domain"/>
    <property type="match status" value="2"/>
</dbReference>
<protein>
    <submittedName>
        <fullName evidence="2">DNA-binding transcriptional repressor MarR</fullName>
    </submittedName>
</protein>
<reference evidence="3" key="1">
    <citation type="submission" date="2015-11" db="EMBL/GenBank/DDBJ databases">
        <authorList>
            <consortium name="Cross-ministerial Strategic Innovation Promotion Program (SIP) consortium"/>
            <person name="Tomihama T."/>
            <person name="Ikenaga M."/>
            <person name="Sakai M."/>
            <person name="Okubo T."/>
            <person name="Ikeda S."/>
        </authorList>
    </citation>
    <scope>NUCLEOTIDE SEQUENCE [LARGE SCALE GENOMIC DNA]</scope>
    <source>
        <strain evidence="3">S58</strain>
    </source>
</reference>
<evidence type="ECO:0000313" key="3">
    <source>
        <dbReference type="Proteomes" id="UP000067448"/>
    </source>
</evidence>
<dbReference type="PANTHER" id="PTHR33164">
    <property type="entry name" value="TRANSCRIPTIONAL REGULATOR, MARR FAMILY"/>
    <property type="match status" value="1"/>
</dbReference>
<organism evidence="2 3">
    <name type="scientific">Streptomyces scabiei</name>
    <dbReference type="NCBI Taxonomy" id="1930"/>
    <lineage>
        <taxon>Bacteria</taxon>
        <taxon>Bacillati</taxon>
        <taxon>Actinomycetota</taxon>
        <taxon>Actinomycetes</taxon>
        <taxon>Kitasatosporales</taxon>
        <taxon>Streptomycetaceae</taxon>
        <taxon>Streptomyces</taxon>
    </lineage>
</organism>
<dbReference type="GO" id="GO:0003677">
    <property type="term" value="F:DNA binding"/>
    <property type="evidence" value="ECO:0007669"/>
    <property type="project" value="UniProtKB-KW"/>
</dbReference>
<dbReference type="PROSITE" id="PS50995">
    <property type="entry name" value="HTH_MARR_2"/>
    <property type="match status" value="1"/>
</dbReference>
<feature type="domain" description="HTH marR-type" evidence="1">
    <location>
        <begin position="177"/>
        <end position="313"/>
    </location>
</feature>
<dbReference type="InterPro" id="IPR036390">
    <property type="entry name" value="WH_DNA-bd_sf"/>
</dbReference>
<comment type="caution">
    <text evidence="2">The sequence shown here is derived from an EMBL/GenBank/DDBJ whole genome shotgun (WGS) entry which is preliminary data.</text>
</comment>
<dbReference type="InterPro" id="IPR000835">
    <property type="entry name" value="HTH_MarR-typ"/>
</dbReference>
<sequence>MDRVPEELALERATLRLINTVAFMSGTRAHSRGLRAVTGTELSPSDLRFIELLGSRGAVPTSTVARELGIDLGQTSRQAAQLEAAGHLVRSTDPADRRRTLLELSEPAAATLDRWLLAWSRDYLVAEPRWSADGIAALAEWFTLVYDRLVTALPDSPRSAAADRWTELAGDDYDAGTRAFFRPVIGIVTWVGQSSGFNDLLELIDAPVRQTGLFALQVIQRSGPLPVAEVAARLAIDPSQASKRLRQLTQLRLVDRAVDGFDRRSTLVRISRKGAALLTRVLEVQLTVFQKLIDDLSSEDRQRWTPLVESYVTTLLDARGSTGPSGGDLFSRN</sequence>
<dbReference type="GeneID" id="24309926"/>
<dbReference type="EMBL" id="BCMM01000015">
    <property type="protein sequence ID" value="GAQ63132.1"/>
    <property type="molecule type" value="Genomic_DNA"/>
</dbReference>
<evidence type="ECO:0000259" key="1">
    <source>
        <dbReference type="PROSITE" id="PS50995"/>
    </source>
</evidence>
<dbReference type="InterPro" id="IPR039422">
    <property type="entry name" value="MarR/SlyA-like"/>
</dbReference>
<dbReference type="OrthoDB" id="7774677at2"/>
<reference evidence="3" key="3">
    <citation type="submission" date="2016-02" db="EMBL/GenBank/DDBJ databases">
        <title>Draft genome of pathogenic Streptomyces sp. in Japan.</title>
        <authorList>
            <person name="Tomihama T."/>
            <person name="Ikenaga M."/>
            <person name="Sakai M."/>
            <person name="Okubo T."/>
            <person name="Ikeda S."/>
        </authorList>
    </citation>
    <scope>NUCLEOTIDE SEQUENCE [LARGE SCALE GENOMIC DNA]</scope>
    <source>
        <strain evidence="3">S58</strain>
    </source>
</reference>
<dbReference type="InterPro" id="IPR036388">
    <property type="entry name" value="WH-like_DNA-bd_sf"/>
</dbReference>
<proteinExistence type="predicted"/>
<dbReference type="OMA" id="WSEHVGA"/>
<dbReference type="Pfam" id="PF12802">
    <property type="entry name" value="MarR_2"/>
    <property type="match status" value="2"/>
</dbReference>
<dbReference type="GO" id="GO:0003700">
    <property type="term" value="F:DNA-binding transcription factor activity"/>
    <property type="evidence" value="ECO:0007669"/>
    <property type="project" value="InterPro"/>
</dbReference>
<gene>
    <name evidence="2" type="ORF">SsS58_03509</name>
</gene>
<dbReference type="GO" id="GO:0006950">
    <property type="term" value="P:response to stress"/>
    <property type="evidence" value="ECO:0007669"/>
    <property type="project" value="TreeGrafter"/>
</dbReference>
<reference evidence="2 3" key="2">
    <citation type="journal article" date="2016" name="Genome Announc.">
        <title>Draft Genome Sequences of Streptomyces scabiei S58, Streptomyces turgidiscabies T45, and Streptomyces acidiscabies a10, the Pathogens of Potato Common Scab, Isolated in Japan.</title>
        <authorList>
            <person name="Tomihama T."/>
            <person name="Nishi Y."/>
            <person name="Sakai M."/>
            <person name="Ikenaga M."/>
            <person name="Okubo T."/>
            <person name="Ikeda S."/>
        </authorList>
    </citation>
    <scope>NUCLEOTIDE SEQUENCE [LARGE SCALE GENOMIC DNA]</scope>
    <source>
        <strain evidence="2 3">S58</strain>
    </source>
</reference>
<name>A0A100JPA7_STRSC</name>